<dbReference type="OrthoDB" id="9814782at2"/>
<organism evidence="1 2">
    <name type="scientific">Actinomadura darangshiensis</name>
    <dbReference type="NCBI Taxonomy" id="705336"/>
    <lineage>
        <taxon>Bacteria</taxon>
        <taxon>Bacillati</taxon>
        <taxon>Actinomycetota</taxon>
        <taxon>Actinomycetes</taxon>
        <taxon>Streptosporangiales</taxon>
        <taxon>Thermomonosporaceae</taxon>
        <taxon>Actinomadura</taxon>
    </lineage>
</organism>
<dbReference type="RefSeq" id="WP_132192770.1">
    <property type="nucleotide sequence ID" value="NZ_SMKY01000002.1"/>
</dbReference>
<dbReference type="AlphaFoldDB" id="A0A4R5BZA9"/>
<dbReference type="Pfam" id="PF04268">
    <property type="entry name" value="SoxG"/>
    <property type="match status" value="1"/>
</dbReference>
<keyword evidence="2" id="KW-1185">Reference proteome</keyword>
<evidence type="ECO:0008006" key="3">
    <source>
        <dbReference type="Google" id="ProtNLM"/>
    </source>
</evidence>
<accession>A0A4R5BZA9</accession>
<dbReference type="InterPro" id="IPR027266">
    <property type="entry name" value="TrmE/GcvT-like"/>
</dbReference>
<dbReference type="EMBL" id="SMKY01000002">
    <property type="protein sequence ID" value="TDD92598.1"/>
    <property type="molecule type" value="Genomic_DNA"/>
</dbReference>
<reference evidence="1 2" key="1">
    <citation type="submission" date="2019-03" db="EMBL/GenBank/DDBJ databases">
        <title>Draft genome sequences of novel Actinobacteria.</title>
        <authorList>
            <person name="Sahin N."/>
            <person name="Ay H."/>
            <person name="Saygin H."/>
        </authorList>
    </citation>
    <scope>NUCLEOTIDE SEQUENCE [LARGE SCALE GENOMIC DNA]</scope>
    <source>
        <strain evidence="1 2">DSM 45941</strain>
    </source>
</reference>
<sequence length="197" mass="20558">MAEGSAPRSAVAHLAPDLPDRPGGAVRLREVAFPAQVELRLDDEDATAFGPRAGQFLCCGMPAPGHAAGAGDPYVLWLGPGWYLAVDRPGSAYGLLAGLRDALGADCGGMCGSAVDVSAARTVLELSGPSARAVLAHGCLLDLHPRTFGPGRCAQTVLAQAQVVLHQTGAADYRLLVRTSYADHLVRWLLDAMTEYV</sequence>
<dbReference type="SUPFAM" id="SSF103025">
    <property type="entry name" value="Folate-binding domain"/>
    <property type="match status" value="1"/>
</dbReference>
<dbReference type="Gene3D" id="3.30.1360.120">
    <property type="entry name" value="Probable tRNA modification gtpase trme, domain 1"/>
    <property type="match status" value="1"/>
</dbReference>
<protein>
    <recommendedName>
        <fullName evidence="3">Sarcosine oxidase subunit gamma</fullName>
    </recommendedName>
</protein>
<evidence type="ECO:0000313" key="1">
    <source>
        <dbReference type="EMBL" id="TDD92598.1"/>
    </source>
</evidence>
<dbReference type="Proteomes" id="UP000295578">
    <property type="component" value="Unassembled WGS sequence"/>
</dbReference>
<comment type="caution">
    <text evidence="1">The sequence shown here is derived from an EMBL/GenBank/DDBJ whole genome shotgun (WGS) entry which is preliminary data.</text>
</comment>
<proteinExistence type="predicted"/>
<name>A0A4R5BZA9_9ACTN</name>
<gene>
    <name evidence="1" type="ORF">E1293_00775</name>
</gene>
<evidence type="ECO:0000313" key="2">
    <source>
        <dbReference type="Proteomes" id="UP000295578"/>
    </source>
</evidence>
<dbReference type="InterPro" id="IPR007375">
    <property type="entry name" value="SoxG"/>
</dbReference>
<dbReference type="Gene3D" id="3.30.70.1520">
    <property type="entry name" value="Heterotetrameric sarcosine oxidase"/>
    <property type="match status" value="1"/>
</dbReference>